<keyword evidence="2" id="KW-1185">Reference proteome</keyword>
<protein>
    <submittedName>
        <fullName evidence="1">Uncharacterized protein</fullName>
    </submittedName>
</protein>
<comment type="caution">
    <text evidence="1">The sequence shown here is derived from an EMBL/GenBank/DDBJ whole genome shotgun (WGS) entry which is preliminary data.</text>
</comment>
<evidence type="ECO:0000313" key="2">
    <source>
        <dbReference type="Proteomes" id="UP001148662"/>
    </source>
</evidence>
<accession>A0ACC1SGM6</accession>
<proteinExistence type="predicted"/>
<name>A0ACC1SGM6_9APHY</name>
<dbReference type="EMBL" id="JANHOG010001303">
    <property type="protein sequence ID" value="KAJ3539385.1"/>
    <property type="molecule type" value="Genomic_DNA"/>
</dbReference>
<sequence length="347" mass="39238">MISKYDALHSPEHLTTLQNREMGTSHLSDQSDTEEVAHHRVGGENLEHEKEDSSVLRYPTRNEDDRRVTIAVLEESLSLQVPDAIEGRSDPPNQFGLVEDDSVSRRQSEEYDELHEDTSACSLGVHTFVPKPLNMNKYRSWKSIPGLPRHEIPAIRKMIRTLRKVYLEGGKPWSLQPESAMAACPCLRYYEDAWPVIAVTREHLAMSNYRKRRQRTARISEALQEKQQDDPSCGHLEENGSDRKLTPEDSGLVYPVAGSNDYATHSVVSPRATEPSESLSAVIQDRTTVEGLGTIGIATLDQLLIMAQWTDERTRSFLKGRTGLSEFQIENILHINETLRNPGRTID</sequence>
<reference evidence="1" key="1">
    <citation type="submission" date="2022-07" db="EMBL/GenBank/DDBJ databases">
        <title>Genome Sequence of Phlebia brevispora.</title>
        <authorList>
            <person name="Buettner E."/>
        </authorList>
    </citation>
    <scope>NUCLEOTIDE SEQUENCE</scope>
    <source>
        <strain evidence="1">MPL23</strain>
    </source>
</reference>
<evidence type="ECO:0000313" key="1">
    <source>
        <dbReference type="EMBL" id="KAJ3539385.1"/>
    </source>
</evidence>
<gene>
    <name evidence="1" type="ORF">NM688_g6367</name>
</gene>
<dbReference type="Proteomes" id="UP001148662">
    <property type="component" value="Unassembled WGS sequence"/>
</dbReference>
<organism evidence="1 2">
    <name type="scientific">Phlebia brevispora</name>
    <dbReference type="NCBI Taxonomy" id="194682"/>
    <lineage>
        <taxon>Eukaryota</taxon>
        <taxon>Fungi</taxon>
        <taxon>Dikarya</taxon>
        <taxon>Basidiomycota</taxon>
        <taxon>Agaricomycotina</taxon>
        <taxon>Agaricomycetes</taxon>
        <taxon>Polyporales</taxon>
        <taxon>Meruliaceae</taxon>
        <taxon>Phlebia</taxon>
    </lineage>
</organism>